<evidence type="ECO:0000313" key="2">
    <source>
        <dbReference type="EMBL" id="RVD86068.1"/>
    </source>
</evidence>
<feature type="signal peptide" evidence="1">
    <location>
        <begin position="1"/>
        <end position="22"/>
    </location>
</feature>
<feature type="chain" id="PRO_5019497105" evidence="1">
    <location>
        <begin position="23"/>
        <end position="367"/>
    </location>
</feature>
<protein>
    <submittedName>
        <fullName evidence="2">Uncharacterized protein</fullName>
    </submittedName>
</protein>
<reference evidence="2 3" key="1">
    <citation type="submission" date="2019-01" db="EMBL/GenBank/DDBJ databases">
        <title>Intercellular communication is required for trap formation in the nematode-trapping fungus Duddingtonia flagrans.</title>
        <authorList>
            <person name="Youssar L."/>
            <person name="Wernet V."/>
            <person name="Hensel N."/>
            <person name="Hildebrandt H.-G."/>
            <person name="Fischer R."/>
        </authorList>
    </citation>
    <scope>NUCLEOTIDE SEQUENCE [LARGE SCALE GENOMIC DNA]</scope>
    <source>
        <strain evidence="2 3">CBS H-5679</strain>
    </source>
</reference>
<accession>A0A437A4M2</accession>
<name>A0A437A4M2_ARTFL</name>
<comment type="caution">
    <text evidence="2">The sequence shown here is derived from an EMBL/GenBank/DDBJ whole genome shotgun (WGS) entry which is preliminary data.</text>
</comment>
<sequence>MKQKNSFLAYFLALSRIGVAQPDYFPDQWPIAQQFEDSDRPPVINGVVTKTITSTTTTARITKATLKDTTTVWETIDPTTCTDTTTIWETDETLSTIWVTDYEVVTSYTYAPCSIYIDPTEAPHQPSSFPTGAPTLRPNSKHFRLVETQEYNTKGSRVQYDKPTTTISTISLPPTEIAPVWSKEKHHNHPYCNRKKLSTHYFLYAGLESSSSRFQETEDHYIYEGAFGFPKTDWVQIDLDHESYAAKRPVLRFEGTHAKIYNMRNKPIYIISFKLIPVAGTFPRDINPSTQKLDFGWKVRHANFHGLDAPRPSVDTLIYRHSFPVNDNQRIDKGQAFEIMYGPQNNSGEDGIVYDTQFYLADLIGCS</sequence>
<gene>
    <name evidence="2" type="ORF">DFL_004362</name>
</gene>
<dbReference type="EMBL" id="SAEB01000006">
    <property type="protein sequence ID" value="RVD86068.1"/>
    <property type="molecule type" value="Genomic_DNA"/>
</dbReference>
<dbReference type="RefSeq" id="XP_067491612.1">
    <property type="nucleotide sequence ID" value="XM_067633445.1"/>
</dbReference>
<keyword evidence="1" id="KW-0732">Signal</keyword>
<dbReference type="AlphaFoldDB" id="A0A437A4M2"/>
<organism evidence="2 3">
    <name type="scientific">Arthrobotrys flagrans</name>
    <name type="common">Nematode-trapping fungus</name>
    <name type="synonym">Trichothecium flagrans</name>
    <dbReference type="NCBI Taxonomy" id="97331"/>
    <lineage>
        <taxon>Eukaryota</taxon>
        <taxon>Fungi</taxon>
        <taxon>Dikarya</taxon>
        <taxon>Ascomycota</taxon>
        <taxon>Pezizomycotina</taxon>
        <taxon>Orbiliomycetes</taxon>
        <taxon>Orbiliales</taxon>
        <taxon>Orbiliaceae</taxon>
        <taxon>Arthrobotrys</taxon>
    </lineage>
</organism>
<evidence type="ECO:0000256" key="1">
    <source>
        <dbReference type="SAM" id="SignalP"/>
    </source>
</evidence>
<evidence type="ECO:0000313" key="3">
    <source>
        <dbReference type="Proteomes" id="UP000283090"/>
    </source>
</evidence>
<dbReference type="Proteomes" id="UP000283090">
    <property type="component" value="Unassembled WGS sequence"/>
</dbReference>
<proteinExistence type="predicted"/>
<dbReference type="GeneID" id="93586673"/>
<dbReference type="OrthoDB" id="10374615at2759"/>
<dbReference type="VEuPathDB" id="FungiDB:DFL_004362"/>
<keyword evidence="3" id="KW-1185">Reference proteome</keyword>